<evidence type="ECO:0008006" key="3">
    <source>
        <dbReference type="Google" id="ProtNLM"/>
    </source>
</evidence>
<dbReference type="Proteomes" id="UP000279236">
    <property type="component" value="Unassembled WGS sequence"/>
</dbReference>
<protein>
    <recommendedName>
        <fullName evidence="3">F-box domain-containing protein</fullName>
    </recommendedName>
</protein>
<organism evidence="1 2">
    <name type="scientific">Apiotrichum porosum</name>
    <dbReference type="NCBI Taxonomy" id="105984"/>
    <lineage>
        <taxon>Eukaryota</taxon>
        <taxon>Fungi</taxon>
        <taxon>Dikarya</taxon>
        <taxon>Basidiomycota</taxon>
        <taxon>Agaricomycotina</taxon>
        <taxon>Tremellomycetes</taxon>
        <taxon>Trichosporonales</taxon>
        <taxon>Trichosporonaceae</taxon>
        <taxon>Apiotrichum</taxon>
    </lineage>
</organism>
<reference evidence="1 2" key="1">
    <citation type="submission" date="2018-11" db="EMBL/GenBank/DDBJ databases">
        <title>Genome sequence of Apiotrichum porosum DSM 27194.</title>
        <authorList>
            <person name="Aliyu H."/>
            <person name="Gorte O."/>
            <person name="Ochsenreither K."/>
        </authorList>
    </citation>
    <scope>NUCLEOTIDE SEQUENCE [LARGE SCALE GENOMIC DNA]</scope>
    <source>
        <strain evidence="1 2">DSM 27194</strain>
    </source>
</reference>
<proteinExistence type="predicted"/>
<evidence type="ECO:0000313" key="2">
    <source>
        <dbReference type="Proteomes" id="UP000279236"/>
    </source>
</evidence>
<dbReference type="EMBL" id="RSCE01000008">
    <property type="protein sequence ID" value="RSH80347.1"/>
    <property type="molecule type" value="Genomic_DNA"/>
</dbReference>
<dbReference type="AlphaFoldDB" id="A0A427XNP9"/>
<accession>A0A427XNP9</accession>
<dbReference type="GeneID" id="39593466"/>
<sequence>MTDHLHSDPGAPSASGANLLESELHLPYEVLAAIVSAVDPADKATLAVLLRVCQTTNELAAPLLYADLSITDKNLPGVLHGIIDPRKPPLPDWCVYPTTESNARKRALLAHTTTLRVRSVPEDCASDECHRVYRLCPMDKDTFPAVKTVMVSTTVPYHHDVSARRLSASPPTSTPSP</sequence>
<name>A0A427XNP9_9TREE</name>
<gene>
    <name evidence="1" type="ORF">EHS24_008923</name>
</gene>
<dbReference type="RefSeq" id="XP_028475294.1">
    <property type="nucleotide sequence ID" value="XM_028624222.1"/>
</dbReference>
<comment type="caution">
    <text evidence="1">The sequence shown here is derived from an EMBL/GenBank/DDBJ whole genome shotgun (WGS) entry which is preliminary data.</text>
</comment>
<evidence type="ECO:0000313" key="1">
    <source>
        <dbReference type="EMBL" id="RSH80347.1"/>
    </source>
</evidence>
<keyword evidence="2" id="KW-1185">Reference proteome</keyword>